<comment type="caution">
    <text evidence="3">The sequence shown here is derived from an EMBL/GenBank/DDBJ whole genome shotgun (WGS) entry which is preliminary data.</text>
</comment>
<name>A0A411YWC8_9RHOB</name>
<keyword evidence="1" id="KW-0472">Membrane</keyword>
<dbReference type="RefSeq" id="WP_118156176.1">
    <property type="nucleotide sequence ID" value="NZ_QWEY01000022.1"/>
</dbReference>
<feature type="domain" description="DUF1468" evidence="2">
    <location>
        <begin position="7"/>
        <end position="149"/>
    </location>
</feature>
<dbReference type="Pfam" id="PF07331">
    <property type="entry name" value="TctB"/>
    <property type="match status" value="1"/>
</dbReference>
<gene>
    <name evidence="3" type="ORF">D1012_21525</name>
</gene>
<feature type="transmembrane region" description="Helical" evidence="1">
    <location>
        <begin position="77"/>
        <end position="95"/>
    </location>
</feature>
<reference evidence="3 4" key="1">
    <citation type="submission" date="2018-08" db="EMBL/GenBank/DDBJ databases">
        <title>Flavobacterium tibetense sp. nov., isolated from a wetland YonghuCo on Tibetan Plateau.</title>
        <authorList>
            <person name="Phurbu D."/>
            <person name="Lu H."/>
            <person name="Xing P."/>
        </authorList>
    </citation>
    <scope>NUCLEOTIDE SEQUENCE [LARGE SCALE GENOMIC DNA]</scope>
    <source>
        <strain evidence="3 4">DJC</strain>
    </source>
</reference>
<keyword evidence="1" id="KW-0812">Transmembrane</keyword>
<dbReference type="OrthoDB" id="8907787at2"/>
<dbReference type="AlphaFoldDB" id="A0A411YWC8"/>
<keyword evidence="4" id="KW-1185">Reference proteome</keyword>
<feature type="transmembrane region" description="Helical" evidence="1">
    <location>
        <begin position="7"/>
        <end position="26"/>
    </location>
</feature>
<sequence length="157" mass="16643">MQIHDTVIGTLLALLGIAVVWHVSSFPSVAGQIYGPDLFPRLTGIGLLIFGGMLVLRGLRTAQGRWKGLAMPDAGTLRLGALAALYILVAVLALVLFGETLGFQILVFIILLVGLIASFRRPVASLTLAVVLTVAFDMIFRVLLRVPVPSGVLTGVL</sequence>
<evidence type="ECO:0000256" key="1">
    <source>
        <dbReference type="SAM" id="Phobius"/>
    </source>
</evidence>
<evidence type="ECO:0000259" key="2">
    <source>
        <dbReference type="Pfam" id="PF07331"/>
    </source>
</evidence>
<proteinExistence type="predicted"/>
<dbReference type="InterPro" id="IPR009936">
    <property type="entry name" value="DUF1468"/>
</dbReference>
<accession>A0A411YWC8</accession>
<organism evidence="3 4">
    <name type="scientific">Pseudotabrizicola alkalilacus</name>
    <dbReference type="NCBI Taxonomy" id="2305252"/>
    <lineage>
        <taxon>Bacteria</taxon>
        <taxon>Pseudomonadati</taxon>
        <taxon>Pseudomonadota</taxon>
        <taxon>Alphaproteobacteria</taxon>
        <taxon>Rhodobacterales</taxon>
        <taxon>Paracoccaceae</taxon>
        <taxon>Pseudotabrizicola</taxon>
    </lineage>
</organism>
<feature type="transmembrane region" description="Helical" evidence="1">
    <location>
        <begin position="38"/>
        <end position="56"/>
    </location>
</feature>
<dbReference type="EMBL" id="QWEY01000022">
    <property type="protein sequence ID" value="RGP35146.1"/>
    <property type="molecule type" value="Genomic_DNA"/>
</dbReference>
<protein>
    <submittedName>
        <fullName evidence="3">Tripartite tricarboxylate transporter TctB family protein</fullName>
    </submittedName>
</protein>
<feature type="transmembrane region" description="Helical" evidence="1">
    <location>
        <begin position="101"/>
        <end position="119"/>
    </location>
</feature>
<evidence type="ECO:0000313" key="4">
    <source>
        <dbReference type="Proteomes" id="UP000284547"/>
    </source>
</evidence>
<evidence type="ECO:0000313" key="3">
    <source>
        <dbReference type="EMBL" id="RGP35146.1"/>
    </source>
</evidence>
<dbReference type="Proteomes" id="UP000284547">
    <property type="component" value="Unassembled WGS sequence"/>
</dbReference>
<keyword evidence="1" id="KW-1133">Transmembrane helix</keyword>
<feature type="transmembrane region" description="Helical" evidence="1">
    <location>
        <begin position="126"/>
        <end position="144"/>
    </location>
</feature>